<protein>
    <submittedName>
        <fullName evidence="1">Uncharacterized protein</fullName>
    </submittedName>
</protein>
<organism evidence="1 2">
    <name type="scientific">Haemonchus placei</name>
    <name type="common">Barber's pole worm</name>
    <dbReference type="NCBI Taxonomy" id="6290"/>
    <lineage>
        <taxon>Eukaryota</taxon>
        <taxon>Metazoa</taxon>
        <taxon>Ecdysozoa</taxon>
        <taxon>Nematoda</taxon>
        <taxon>Chromadorea</taxon>
        <taxon>Rhabditida</taxon>
        <taxon>Rhabditina</taxon>
        <taxon>Rhabditomorpha</taxon>
        <taxon>Strongyloidea</taxon>
        <taxon>Trichostrongylidae</taxon>
        <taxon>Haemonchus</taxon>
    </lineage>
</organism>
<proteinExistence type="predicted"/>
<dbReference type="Proteomes" id="UP000268014">
    <property type="component" value="Unassembled WGS sequence"/>
</dbReference>
<sequence>MFYATVVDASNHTEESILTPVVVPRIGDEPVVRAIFLSPSYHLHCVNTCEVTSGVLAKVRSSRNDSVVFEESPRFYGVPSSTPQTAR</sequence>
<dbReference type="AlphaFoldDB" id="A0A3P7WT81"/>
<name>A0A3P7WT81_HAEPC</name>
<reference evidence="1 2" key="1">
    <citation type="submission" date="2018-11" db="EMBL/GenBank/DDBJ databases">
        <authorList>
            <consortium name="Pathogen Informatics"/>
        </authorList>
    </citation>
    <scope>NUCLEOTIDE SEQUENCE [LARGE SCALE GENOMIC DNA]</scope>
    <source>
        <strain evidence="1 2">MHpl1</strain>
    </source>
</reference>
<accession>A0A3P7WT81</accession>
<evidence type="ECO:0000313" key="2">
    <source>
        <dbReference type="Proteomes" id="UP000268014"/>
    </source>
</evidence>
<gene>
    <name evidence="1" type="ORF">HPLM_LOCUS12499</name>
</gene>
<dbReference type="OrthoDB" id="8066365at2759"/>
<keyword evidence="2" id="KW-1185">Reference proteome</keyword>
<evidence type="ECO:0000313" key="1">
    <source>
        <dbReference type="EMBL" id="VDO45833.1"/>
    </source>
</evidence>
<dbReference type="EMBL" id="UZAF01017883">
    <property type="protein sequence ID" value="VDO45833.1"/>
    <property type="molecule type" value="Genomic_DNA"/>
</dbReference>